<dbReference type="RefSeq" id="WP_407029802.1">
    <property type="nucleotide sequence ID" value="NZ_JAQGEF010000001.1"/>
</dbReference>
<dbReference type="InterPro" id="IPR025419">
    <property type="entry name" value="DUF4142"/>
</dbReference>
<evidence type="ECO:0000256" key="1">
    <source>
        <dbReference type="SAM" id="SignalP"/>
    </source>
</evidence>
<dbReference type="Pfam" id="PF13628">
    <property type="entry name" value="DUF4142"/>
    <property type="match status" value="1"/>
</dbReference>
<keyword evidence="1" id="KW-0732">Signal</keyword>
<comment type="caution">
    <text evidence="3">The sequence shown here is derived from an EMBL/GenBank/DDBJ whole genome shotgun (WGS) entry which is preliminary data.</text>
</comment>
<organism evidence="3 4">
    <name type="scientific">Polluticaenibacter yanchengensis</name>
    <dbReference type="NCBI Taxonomy" id="3014562"/>
    <lineage>
        <taxon>Bacteria</taxon>
        <taxon>Pseudomonadati</taxon>
        <taxon>Bacteroidota</taxon>
        <taxon>Chitinophagia</taxon>
        <taxon>Chitinophagales</taxon>
        <taxon>Chitinophagaceae</taxon>
        <taxon>Polluticaenibacter</taxon>
    </lineage>
</organism>
<dbReference type="EMBL" id="JAQGEF010000001">
    <property type="protein sequence ID" value="MDA3613471.1"/>
    <property type="molecule type" value="Genomic_DNA"/>
</dbReference>
<dbReference type="Proteomes" id="UP001210231">
    <property type="component" value="Unassembled WGS sequence"/>
</dbReference>
<accession>A0ABT4UF88</accession>
<evidence type="ECO:0000313" key="4">
    <source>
        <dbReference type="Proteomes" id="UP001210231"/>
    </source>
</evidence>
<dbReference type="InterPro" id="IPR012347">
    <property type="entry name" value="Ferritin-like"/>
</dbReference>
<keyword evidence="4" id="KW-1185">Reference proteome</keyword>
<name>A0ABT4UF88_9BACT</name>
<dbReference type="PANTHER" id="PTHR38593">
    <property type="entry name" value="BLR2558 PROTEIN"/>
    <property type="match status" value="1"/>
</dbReference>
<sequence>MKKSILAVIFTGCFIFSLVAITQTINAQTIQYLAQEKDHEFVEKVLEKGQCQISLARLAQTKGLSSQVQQFATQMEREHQKTNEELTKYAQQNNYASIPVEMNDDSKKDHEKLSGKLGSEFDKVFAKQMVKNHEKMIRLFKEQIEDGKDEQLKTWASQTLPVLEQHLESAKALHESVKKGR</sequence>
<evidence type="ECO:0000313" key="3">
    <source>
        <dbReference type="EMBL" id="MDA3613471.1"/>
    </source>
</evidence>
<reference evidence="3 4" key="1">
    <citation type="submission" date="2022-12" db="EMBL/GenBank/DDBJ databases">
        <title>Chitinophagaceae gen. sp. nov., a new member of the family Chitinophagaceae, isolated from soil in a chemical factory.</title>
        <authorList>
            <person name="Ke Z."/>
        </authorList>
    </citation>
    <scope>NUCLEOTIDE SEQUENCE [LARGE SCALE GENOMIC DNA]</scope>
    <source>
        <strain evidence="3 4">LY-5</strain>
    </source>
</reference>
<feature type="domain" description="DUF4142" evidence="2">
    <location>
        <begin position="37"/>
        <end position="173"/>
    </location>
</feature>
<gene>
    <name evidence="3" type="ORF">O3P16_01515</name>
</gene>
<feature type="signal peptide" evidence="1">
    <location>
        <begin position="1"/>
        <end position="22"/>
    </location>
</feature>
<evidence type="ECO:0000259" key="2">
    <source>
        <dbReference type="Pfam" id="PF13628"/>
    </source>
</evidence>
<dbReference type="Gene3D" id="1.20.1260.10">
    <property type="match status" value="1"/>
</dbReference>
<proteinExistence type="predicted"/>
<dbReference type="PANTHER" id="PTHR38593:SF1">
    <property type="entry name" value="BLR2558 PROTEIN"/>
    <property type="match status" value="1"/>
</dbReference>
<feature type="chain" id="PRO_5045879298" evidence="1">
    <location>
        <begin position="23"/>
        <end position="181"/>
    </location>
</feature>
<protein>
    <submittedName>
        <fullName evidence="3">DUF4142 domain-containing protein</fullName>
    </submittedName>
</protein>